<dbReference type="OMA" id="ESHTITR"/>
<organism evidence="1 2">
    <name type="scientific">Heterostelium pallidum (strain ATCC 26659 / Pp 5 / PN500)</name>
    <name type="common">Cellular slime mold</name>
    <name type="synonym">Polysphondylium pallidum</name>
    <dbReference type="NCBI Taxonomy" id="670386"/>
    <lineage>
        <taxon>Eukaryota</taxon>
        <taxon>Amoebozoa</taxon>
        <taxon>Evosea</taxon>
        <taxon>Eumycetozoa</taxon>
        <taxon>Dictyostelia</taxon>
        <taxon>Acytosteliales</taxon>
        <taxon>Acytosteliaceae</taxon>
        <taxon>Heterostelium</taxon>
    </lineage>
</organism>
<dbReference type="FunCoup" id="D3B6T2">
    <property type="interactions" value="171"/>
</dbReference>
<reference evidence="1 2" key="1">
    <citation type="journal article" date="2011" name="Genome Res.">
        <title>Phylogeny-wide analysis of social amoeba genomes highlights ancient origins for complex intercellular communication.</title>
        <authorList>
            <person name="Heidel A.J."/>
            <person name="Lawal H.M."/>
            <person name="Felder M."/>
            <person name="Schilde C."/>
            <person name="Helps N.R."/>
            <person name="Tunggal B."/>
            <person name="Rivero F."/>
            <person name="John U."/>
            <person name="Schleicher M."/>
            <person name="Eichinger L."/>
            <person name="Platzer M."/>
            <person name="Noegel A.A."/>
            <person name="Schaap P."/>
            <person name="Gloeckner G."/>
        </authorList>
    </citation>
    <scope>NUCLEOTIDE SEQUENCE [LARGE SCALE GENOMIC DNA]</scope>
    <source>
        <strain evidence="2">ATCC 26659 / Pp 5 / PN500</strain>
    </source>
</reference>
<accession>D3B6T2</accession>
<dbReference type="Proteomes" id="UP000001396">
    <property type="component" value="Unassembled WGS sequence"/>
</dbReference>
<gene>
    <name evidence="1" type="ORF">PPL_03840</name>
</gene>
<comment type="caution">
    <text evidence="1">The sequence shown here is derived from an EMBL/GenBank/DDBJ whole genome shotgun (WGS) entry which is preliminary data.</text>
</comment>
<keyword evidence="2" id="KW-1185">Reference proteome</keyword>
<dbReference type="EMBL" id="ADBJ01000017">
    <property type="protein sequence ID" value="EFA83052.1"/>
    <property type="molecule type" value="Genomic_DNA"/>
</dbReference>
<dbReference type="InParanoid" id="D3B6T2"/>
<protein>
    <submittedName>
        <fullName evidence="1">Uncharacterized protein</fullName>
    </submittedName>
</protein>
<dbReference type="RefSeq" id="XP_020435169.1">
    <property type="nucleotide sequence ID" value="XM_020574755.1"/>
</dbReference>
<evidence type="ECO:0000313" key="1">
    <source>
        <dbReference type="EMBL" id="EFA83052.1"/>
    </source>
</evidence>
<evidence type="ECO:0000313" key="2">
    <source>
        <dbReference type="Proteomes" id="UP000001396"/>
    </source>
</evidence>
<dbReference type="AlphaFoldDB" id="D3B6T2"/>
<name>D3B6T2_HETP5</name>
<proteinExistence type="predicted"/>
<dbReference type="GeneID" id="31359327"/>
<sequence length="88" mass="10211">MAYLLNYNFQVQSKNSNGGQFPSFMLQNSNQRFSPKKFMINHFDDSYPLDTPMSRGPSYIKDEDDYRYCAGAPTFCPDDQLMFAIDDI</sequence>